<dbReference type="InterPro" id="IPR013118">
    <property type="entry name" value="Mannitol_DH_C"/>
</dbReference>
<dbReference type="SUPFAM" id="SSF48179">
    <property type="entry name" value="6-phosphogluconate dehydrogenase C-terminal domain-like"/>
    <property type="match status" value="1"/>
</dbReference>
<dbReference type="InterPro" id="IPR013328">
    <property type="entry name" value="6PGD_dom2"/>
</dbReference>
<evidence type="ECO:0000313" key="5">
    <source>
        <dbReference type="EMBL" id="MBW9095661.1"/>
    </source>
</evidence>
<dbReference type="PANTHER" id="PTHR43362:SF1">
    <property type="entry name" value="MANNITOL DEHYDROGENASE 2-RELATED"/>
    <property type="match status" value="1"/>
</dbReference>
<dbReference type="EMBL" id="JAEUAW010000023">
    <property type="protein sequence ID" value="MBW9095661.1"/>
    <property type="molecule type" value="Genomic_DNA"/>
</dbReference>
<dbReference type="PANTHER" id="PTHR43362">
    <property type="entry name" value="MANNITOL DEHYDROGENASE DSF1-RELATED"/>
    <property type="match status" value="1"/>
</dbReference>
<keyword evidence="1" id="KW-0560">Oxidoreductase</keyword>
<evidence type="ECO:0000256" key="1">
    <source>
        <dbReference type="ARBA" id="ARBA00023002"/>
    </source>
</evidence>
<dbReference type="Gene3D" id="1.10.1040.10">
    <property type="entry name" value="N-(1-d-carboxylethyl)-l-norvaline Dehydrogenase, domain 2"/>
    <property type="match status" value="1"/>
</dbReference>
<dbReference type="InterPro" id="IPR050988">
    <property type="entry name" value="Mannitol_DH/Oxidoreductase"/>
</dbReference>
<sequence length="454" mass="47845">MPIPAAPVRIVHLGLGAFARAHQAWYTARVDDHREWGIAAFTGRSATAAEQLAPQDGLFTVVERSAAGDDVAVVGSIVEVRDGADVGRLVELLAAPSTAVVTLTITEAGYRLRVDGAPDLEDPAVAADLRVLAAAMADPGARIDQATAPPVTALGRLVLGLVARSRSGAGPIAVVPCDNIPDNGPLVRRGVLALTQAVAPAAAAWIAQNVSYVSTSVDRITPRTTTADIAEVAARTGWVDSAPVVTEPFHDWILSGSFPAGRPEWERAGARFVDDIVPFERRKLWLLNGAHSLMAYAGLARGHTTVAEAIGDGVVRAEVLGLWAEASAHLPAELLELDRYLADLLARFENARIEHRLAQIAVDGVAKLRVRVVPVALAERAGGRSAAACADVVGAWVGLVRLGREPADAHADAISIANRGVDPIRELVALLSPELADDEQFVDRVRDVAGRTME</sequence>
<dbReference type="InterPro" id="IPR008927">
    <property type="entry name" value="6-PGluconate_DH-like_C_sf"/>
</dbReference>
<dbReference type="InterPro" id="IPR013131">
    <property type="entry name" value="Mannitol_DH_N"/>
</dbReference>
<dbReference type="PRINTS" id="PR00084">
    <property type="entry name" value="MTLDHDRGNASE"/>
</dbReference>
<protein>
    <submittedName>
        <fullName evidence="5">Mannitol dehydrogenase family protein</fullName>
    </submittedName>
</protein>
<dbReference type="InterPro" id="IPR000669">
    <property type="entry name" value="Mannitol_DH"/>
</dbReference>
<dbReference type="Pfam" id="PF08125">
    <property type="entry name" value="Mannitol_dh_C"/>
    <property type="match status" value="1"/>
</dbReference>
<comment type="catalytic activity">
    <reaction evidence="2">
        <text>D-mannitol 1-phosphate + NAD(+) = beta-D-fructose 6-phosphate + NADH + H(+)</text>
        <dbReference type="Rhea" id="RHEA:19661"/>
        <dbReference type="ChEBI" id="CHEBI:15378"/>
        <dbReference type="ChEBI" id="CHEBI:57540"/>
        <dbReference type="ChEBI" id="CHEBI:57634"/>
        <dbReference type="ChEBI" id="CHEBI:57945"/>
        <dbReference type="ChEBI" id="CHEBI:61381"/>
        <dbReference type="EC" id="1.1.1.17"/>
    </reaction>
</comment>
<dbReference type="InterPro" id="IPR036291">
    <property type="entry name" value="NAD(P)-bd_dom_sf"/>
</dbReference>
<reference evidence="5 6" key="1">
    <citation type="journal article" date="2021" name="MBio">
        <title>Poor Competitiveness of Bradyrhizobium in Pigeon Pea Root Colonization in Indian Soils.</title>
        <authorList>
            <person name="Chalasani D."/>
            <person name="Basu A."/>
            <person name="Pullabhotla S.V.S.R.N."/>
            <person name="Jorrin B."/>
            <person name="Neal A.L."/>
            <person name="Poole P.S."/>
            <person name="Podile A.R."/>
            <person name="Tkacz A."/>
        </authorList>
    </citation>
    <scope>NUCLEOTIDE SEQUENCE [LARGE SCALE GENOMIC DNA]</scope>
    <source>
        <strain evidence="5 6">HU14</strain>
    </source>
</reference>
<evidence type="ECO:0000256" key="2">
    <source>
        <dbReference type="ARBA" id="ARBA00048615"/>
    </source>
</evidence>
<dbReference type="Pfam" id="PF01232">
    <property type="entry name" value="Mannitol_dh"/>
    <property type="match status" value="1"/>
</dbReference>
<accession>A0ABS7HRS5</accession>
<evidence type="ECO:0000259" key="4">
    <source>
        <dbReference type="Pfam" id="PF08125"/>
    </source>
</evidence>
<proteinExistence type="predicted"/>
<evidence type="ECO:0000313" key="6">
    <source>
        <dbReference type="Proteomes" id="UP001196843"/>
    </source>
</evidence>
<dbReference type="Proteomes" id="UP001196843">
    <property type="component" value="Unassembled WGS sequence"/>
</dbReference>
<dbReference type="SUPFAM" id="SSF51735">
    <property type="entry name" value="NAD(P)-binding Rossmann-fold domains"/>
    <property type="match status" value="1"/>
</dbReference>
<name>A0ABS7HRS5_9MICO</name>
<gene>
    <name evidence="5" type="ORF">JNB62_18430</name>
</gene>
<comment type="caution">
    <text evidence="5">The sequence shown here is derived from an EMBL/GenBank/DDBJ whole genome shotgun (WGS) entry which is preliminary data.</text>
</comment>
<keyword evidence="6" id="KW-1185">Reference proteome</keyword>
<evidence type="ECO:0000259" key="3">
    <source>
        <dbReference type="Pfam" id="PF01232"/>
    </source>
</evidence>
<feature type="domain" description="Mannitol dehydrogenase N-terminal" evidence="3">
    <location>
        <begin position="9"/>
        <end position="266"/>
    </location>
</feature>
<dbReference type="Gene3D" id="3.40.50.720">
    <property type="entry name" value="NAD(P)-binding Rossmann-like Domain"/>
    <property type="match status" value="1"/>
</dbReference>
<organism evidence="5 6">
    <name type="scientific">Microbacterium jejuense</name>
    <dbReference type="NCBI Taxonomy" id="1263637"/>
    <lineage>
        <taxon>Bacteria</taxon>
        <taxon>Bacillati</taxon>
        <taxon>Actinomycetota</taxon>
        <taxon>Actinomycetes</taxon>
        <taxon>Micrococcales</taxon>
        <taxon>Microbacteriaceae</taxon>
        <taxon>Microbacterium</taxon>
    </lineage>
</organism>
<feature type="domain" description="Mannitol dehydrogenase C-terminal" evidence="4">
    <location>
        <begin position="275"/>
        <end position="400"/>
    </location>
</feature>